<dbReference type="AlphaFoldDB" id="A0A1J1I8Y9"/>
<evidence type="ECO:0000313" key="2">
    <source>
        <dbReference type="Proteomes" id="UP000183832"/>
    </source>
</evidence>
<keyword evidence="2" id="KW-1185">Reference proteome</keyword>
<accession>A0A1J1I8Y9</accession>
<name>A0A1J1I8Y9_9DIPT</name>
<proteinExistence type="predicted"/>
<sequence length="79" mass="9389">MLLQHIHEIIKSLAFIPAFKLTQHNGLRRSHLLLSLQPQPISRMLTMCLRVQKIYFRFSKIQAQITKRRRKSEVARPLL</sequence>
<dbReference type="EMBL" id="CVRI01000044">
    <property type="protein sequence ID" value="CRK96741.1"/>
    <property type="molecule type" value="Genomic_DNA"/>
</dbReference>
<gene>
    <name evidence="1" type="ORF">CLUMA_CG010127</name>
</gene>
<reference evidence="1 2" key="1">
    <citation type="submission" date="2015-04" db="EMBL/GenBank/DDBJ databases">
        <authorList>
            <person name="Syromyatnikov M.Y."/>
            <person name="Popov V.N."/>
        </authorList>
    </citation>
    <scope>NUCLEOTIDE SEQUENCE [LARGE SCALE GENOMIC DNA]</scope>
</reference>
<evidence type="ECO:0000313" key="1">
    <source>
        <dbReference type="EMBL" id="CRK96741.1"/>
    </source>
</evidence>
<protein>
    <submittedName>
        <fullName evidence="1">CLUMA_CG010127, isoform A</fullName>
    </submittedName>
</protein>
<organism evidence="1 2">
    <name type="scientific">Clunio marinus</name>
    <dbReference type="NCBI Taxonomy" id="568069"/>
    <lineage>
        <taxon>Eukaryota</taxon>
        <taxon>Metazoa</taxon>
        <taxon>Ecdysozoa</taxon>
        <taxon>Arthropoda</taxon>
        <taxon>Hexapoda</taxon>
        <taxon>Insecta</taxon>
        <taxon>Pterygota</taxon>
        <taxon>Neoptera</taxon>
        <taxon>Endopterygota</taxon>
        <taxon>Diptera</taxon>
        <taxon>Nematocera</taxon>
        <taxon>Chironomoidea</taxon>
        <taxon>Chironomidae</taxon>
        <taxon>Clunio</taxon>
    </lineage>
</organism>
<dbReference type="Proteomes" id="UP000183832">
    <property type="component" value="Unassembled WGS sequence"/>
</dbReference>